<evidence type="ECO:0000313" key="6">
    <source>
        <dbReference type="Proteomes" id="UP000008914"/>
    </source>
</evidence>
<dbReference type="GO" id="GO:0005524">
    <property type="term" value="F:ATP binding"/>
    <property type="evidence" value="ECO:0007669"/>
    <property type="project" value="UniProtKB-KW"/>
</dbReference>
<accession>E6S6H3</accession>
<name>E6S6H3_INTC7</name>
<dbReference type="GO" id="GO:0006420">
    <property type="term" value="P:arginyl-tRNA aminoacylation"/>
    <property type="evidence" value="ECO:0007669"/>
    <property type="project" value="InterPro"/>
</dbReference>
<evidence type="ECO:0000313" key="5">
    <source>
        <dbReference type="EMBL" id="ADU48962.1"/>
    </source>
</evidence>
<dbReference type="InterPro" id="IPR009080">
    <property type="entry name" value="tRNAsynth_Ia_anticodon-bd"/>
</dbReference>
<dbReference type="Gene3D" id="1.10.730.10">
    <property type="entry name" value="Isoleucyl-tRNA Synthetase, Domain 1"/>
    <property type="match status" value="1"/>
</dbReference>
<keyword evidence="6" id="KW-1185">Reference proteome</keyword>
<dbReference type="STRING" id="710696.Intca_2455"/>
<dbReference type="KEGG" id="ica:Intca_2455"/>
<gene>
    <name evidence="5" type="ordered locus">Intca_2455</name>
</gene>
<dbReference type="InterPro" id="IPR008909">
    <property type="entry name" value="DALR_anticod-bd"/>
</dbReference>
<protein>
    <submittedName>
        <fullName evidence="5">DALR anticodon binding domain protein</fullName>
    </submittedName>
</protein>
<keyword evidence="2" id="KW-0547">Nucleotide-binding</keyword>
<proteinExistence type="predicted"/>
<sequence length="277" mass="29821">MTPAALRRLLEQVAASAARVGELPDEAEAGPPAGPIFRPVDPRSAGVVADWVTPVAQRWAPQLDLEPAALGRVLAQRLADHASISAVEVAPSGLLSITLADPERVAIIDEVTEQEATYGLLRGQRSSDEGLEADPALETDRSTVVPAWLRDDPALRPAQLAHARLHRLMRTARAAGVQIRPTDRREELGHVAERLLLVALADFPQRMDTHEGDRPQQVRAVTDLAALADGWTQPIRPRTVEERIRGIHGARLALAAAAAVVLRNGLTRLGAAAPERM</sequence>
<reference evidence="5 6" key="1">
    <citation type="journal article" date="2010" name="Stand. Genomic Sci.">
        <title>Complete genome sequence of Intrasporangium calvum type strain (7 KIP).</title>
        <authorList>
            <person name="Del Rio T.G."/>
            <person name="Chertkov O."/>
            <person name="Yasawong M."/>
            <person name="Lucas S."/>
            <person name="Deshpande S."/>
            <person name="Cheng J.F."/>
            <person name="Detter C."/>
            <person name="Tapia R."/>
            <person name="Han C."/>
            <person name="Goodwin L."/>
            <person name="Pitluck S."/>
            <person name="Liolios K."/>
            <person name="Ivanova N."/>
            <person name="Mavromatis K."/>
            <person name="Pati A."/>
            <person name="Chen A."/>
            <person name="Palaniappan K."/>
            <person name="Land M."/>
            <person name="Hauser L."/>
            <person name="Chang Y.J."/>
            <person name="Jeffries C.D."/>
            <person name="Rohde M."/>
            <person name="Pukall R."/>
            <person name="Sikorski J."/>
            <person name="Goker M."/>
            <person name="Woyke T."/>
            <person name="Bristow J."/>
            <person name="Eisen J.A."/>
            <person name="Markowitz V."/>
            <person name="Hugenholtz P."/>
            <person name="Kyrpides N.C."/>
            <person name="Klenk H.P."/>
            <person name="Lapidus A."/>
        </authorList>
    </citation>
    <scope>NUCLEOTIDE SEQUENCE [LARGE SCALE GENOMIC DNA]</scope>
    <source>
        <strain evidence="6">ATCC 23552 / DSM 43043 / JCM 3097 / NBRC 12989 / 7 KIP</strain>
    </source>
</reference>
<keyword evidence="1" id="KW-0436">Ligase</keyword>
<feature type="domain" description="DALR anticodon binding" evidence="4">
    <location>
        <begin position="158"/>
        <end position="277"/>
    </location>
</feature>
<dbReference type="GO" id="GO:0004814">
    <property type="term" value="F:arginine-tRNA ligase activity"/>
    <property type="evidence" value="ECO:0007669"/>
    <property type="project" value="InterPro"/>
</dbReference>
<dbReference type="HOGENOM" id="CLU_1003901_0_0_11"/>
<dbReference type="SUPFAM" id="SSF47323">
    <property type="entry name" value="Anticodon-binding domain of a subclass of class I aminoacyl-tRNA synthetases"/>
    <property type="match status" value="1"/>
</dbReference>
<dbReference type="AlphaFoldDB" id="E6S6H3"/>
<keyword evidence="3" id="KW-0067">ATP-binding</keyword>
<dbReference type="Pfam" id="PF05746">
    <property type="entry name" value="DALR_1"/>
    <property type="match status" value="1"/>
</dbReference>
<evidence type="ECO:0000256" key="1">
    <source>
        <dbReference type="ARBA" id="ARBA00022598"/>
    </source>
</evidence>
<dbReference type="OrthoDB" id="9803211at2"/>
<dbReference type="EMBL" id="CP002343">
    <property type="protein sequence ID" value="ADU48962.1"/>
    <property type="molecule type" value="Genomic_DNA"/>
</dbReference>
<evidence type="ECO:0000259" key="4">
    <source>
        <dbReference type="SMART" id="SM00836"/>
    </source>
</evidence>
<dbReference type="eggNOG" id="COG0018">
    <property type="taxonomic scope" value="Bacteria"/>
</dbReference>
<dbReference type="SMART" id="SM00836">
    <property type="entry name" value="DALR_1"/>
    <property type="match status" value="1"/>
</dbReference>
<organism evidence="5 6">
    <name type="scientific">Intrasporangium calvum (strain ATCC 23552 / DSM 43043 / JCM 3097 / NBRC 12989 / NCIMB 10167 / NRRL B-3866 / 7 KIP)</name>
    <dbReference type="NCBI Taxonomy" id="710696"/>
    <lineage>
        <taxon>Bacteria</taxon>
        <taxon>Bacillati</taxon>
        <taxon>Actinomycetota</taxon>
        <taxon>Actinomycetes</taxon>
        <taxon>Micrococcales</taxon>
        <taxon>Intrasporangiaceae</taxon>
        <taxon>Intrasporangium</taxon>
    </lineage>
</organism>
<dbReference type="RefSeq" id="WP_013493276.1">
    <property type="nucleotide sequence ID" value="NC_014830.1"/>
</dbReference>
<dbReference type="Proteomes" id="UP000008914">
    <property type="component" value="Chromosome"/>
</dbReference>
<evidence type="ECO:0000256" key="2">
    <source>
        <dbReference type="ARBA" id="ARBA00022741"/>
    </source>
</evidence>
<evidence type="ECO:0000256" key="3">
    <source>
        <dbReference type="ARBA" id="ARBA00022840"/>
    </source>
</evidence>